<organism evidence="5 6">
    <name type="scientific">Skeletonema marinoi</name>
    <dbReference type="NCBI Taxonomy" id="267567"/>
    <lineage>
        <taxon>Eukaryota</taxon>
        <taxon>Sar</taxon>
        <taxon>Stramenopiles</taxon>
        <taxon>Ochrophyta</taxon>
        <taxon>Bacillariophyta</taxon>
        <taxon>Coscinodiscophyceae</taxon>
        <taxon>Thalassiosirophycidae</taxon>
        <taxon>Thalassiosirales</taxon>
        <taxon>Skeletonemataceae</taxon>
        <taxon>Skeletonema</taxon>
        <taxon>Skeletonema marinoi-dohrnii complex</taxon>
    </lineage>
</organism>
<keyword evidence="6" id="KW-1185">Reference proteome</keyword>
<evidence type="ECO:0000256" key="3">
    <source>
        <dbReference type="PROSITE-ProRule" id="PRU00023"/>
    </source>
</evidence>
<name>A0AAD8Y575_9STRA</name>
<dbReference type="EMBL" id="JATAAI010000017">
    <property type="protein sequence ID" value="KAK1739697.1"/>
    <property type="molecule type" value="Genomic_DNA"/>
</dbReference>
<dbReference type="SUPFAM" id="SSF48403">
    <property type="entry name" value="Ankyrin repeat"/>
    <property type="match status" value="1"/>
</dbReference>
<dbReference type="InterPro" id="IPR050776">
    <property type="entry name" value="Ank_Repeat/CDKN_Inhibitor"/>
</dbReference>
<feature type="repeat" description="ANK" evidence="3">
    <location>
        <begin position="47"/>
        <end position="79"/>
    </location>
</feature>
<feature type="non-terminal residue" evidence="5">
    <location>
        <position position="1"/>
    </location>
</feature>
<feature type="repeat" description="ANK" evidence="3">
    <location>
        <begin position="10"/>
        <end position="46"/>
    </location>
</feature>
<evidence type="ECO:0000256" key="4">
    <source>
        <dbReference type="SAM" id="MobiDB-lite"/>
    </source>
</evidence>
<evidence type="ECO:0000256" key="1">
    <source>
        <dbReference type="ARBA" id="ARBA00022737"/>
    </source>
</evidence>
<comment type="caution">
    <text evidence="5">The sequence shown here is derived from an EMBL/GenBank/DDBJ whole genome shotgun (WGS) entry which is preliminary data.</text>
</comment>
<evidence type="ECO:0000313" key="6">
    <source>
        <dbReference type="Proteomes" id="UP001224775"/>
    </source>
</evidence>
<dbReference type="InterPro" id="IPR036770">
    <property type="entry name" value="Ankyrin_rpt-contain_sf"/>
</dbReference>
<dbReference type="InterPro" id="IPR002110">
    <property type="entry name" value="Ankyrin_rpt"/>
</dbReference>
<keyword evidence="2 3" id="KW-0040">ANK repeat</keyword>
<evidence type="ECO:0000256" key="2">
    <source>
        <dbReference type="ARBA" id="ARBA00023043"/>
    </source>
</evidence>
<dbReference type="Gene3D" id="1.25.40.20">
    <property type="entry name" value="Ankyrin repeat-containing domain"/>
    <property type="match status" value="2"/>
</dbReference>
<dbReference type="PANTHER" id="PTHR24201:SF15">
    <property type="entry name" value="ANKYRIN REPEAT DOMAIN-CONTAINING PROTEIN 66"/>
    <property type="match status" value="1"/>
</dbReference>
<feature type="region of interest" description="Disordered" evidence="4">
    <location>
        <begin position="181"/>
        <end position="201"/>
    </location>
</feature>
<dbReference type="PROSITE" id="PS50297">
    <property type="entry name" value="ANK_REP_REGION"/>
    <property type="match status" value="1"/>
</dbReference>
<dbReference type="PROSITE" id="PS50088">
    <property type="entry name" value="ANK_REPEAT"/>
    <property type="match status" value="2"/>
</dbReference>
<dbReference type="Proteomes" id="UP001224775">
    <property type="component" value="Unassembled WGS sequence"/>
</dbReference>
<evidence type="ECO:0000313" key="5">
    <source>
        <dbReference type="EMBL" id="KAK1739697.1"/>
    </source>
</evidence>
<dbReference type="PANTHER" id="PTHR24201">
    <property type="entry name" value="ANK_REP_REGION DOMAIN-CONTAINING PROTEIN"/>
    <property type="match status" value="1"/>
</dbReference>
<protein>
    <submittedName>
        <fullName evidence="5">Ankyrin repeat domain-containing protein</fullName>
    </submittedName>
</protein>
<dbReference type="Pfam" id="PF12796">
    <property type="entry name" value="Ank_2"/>
    <property type="match status" value="1"/>
</dbReference>
<keyword evidence="1" id="KW-0677">Repeat</keyword>
<gene>
    <name evidence="5" type="ORF">QTG54_009456</name>
</gene>
<reference evidence="5" key="1">
    <citation type="submission" date="2023-06" db="EMBL/GenBank/DDBJ databases">
        <title>Survivors Of The Sea: Transcriptome response of Skeletonema marinoi to long-term dormancy.</title>
        <authorList>
            <person name="Pinder M.I.M."/>
            <person name="Kourtchenko O."/>
            <person name="Robertson E.K."/>
            <person name="Larsson T."/>
            <person name="Maumus F."/>
            <person name="Osuna-Cruz C.M."/>
            <person name="Vancaester E."/>
            <person name="Stenow R."/>
            <person name="Vandepoele K."/>
            <person name="Ploug H."/>
            <person name="Bruchert V."/>
            <person name="Godhe A."/>
            <person name="Topel M."/>
        </authorList>
    </citation>
    <scope>NUCLEOTIDE SEQUENCE</scope>
    <source>
        <strain evidence="5">R05AC</strain>
    </source>
</reference>
<proteinExistence type="predicted"/>
<dbReference type="AlphaFoldDB" id="A0AAD8Y575"/>
<dbReference type="SMART" id="SM00248">
    <property type="entry name" value="ANK"/>
    <property type="match status" value="3"/>
</dbReference>
<accession>A0AAD8Y575</accession>
<sequence length="285" mass="31780">GANINLQDSYGRTPLQLVCESTNSDNHHESIDYLLQHGANPCIQDLQGRTALHIAAAARCVHCINKLMEHKADPNVSDSSGDIPLHIATKMMHLECMEALSPSCEDSASSVDSTSSILQFGNDSSFYQLAGDRSIPRSMQEMTTASAATIGKESWHDSGYFTARGNAWTKSSKYYQNNKIEEETDSSQSTLHSESDSLSQQQEQLTSMRRVAALSLQFILRLALYLIDSFLGWLRNCKEKKSPQMMHGSNVSPARQEESCLSFKEPPAHIKQAMDRFKQQQDMQN</sequence>